<accession>A0A0S6VXE9</accession>
<dbReference type="GO" id="GO:0008168">
    <property type="term" value="F:methyltransferase activity"/>
    <property type="evidence" value="ECO:0007669"/>
    <property type="project" value="UniProtKB-KW"/>
</dbReference>
<dbReference type="InterPro" id="IPR006342">
    <property type="entry name" value="FkbM_mtfrase"/>
</dbReference>
<dbReference type="EMBL" id="DF820456">
    <property type="protein sequence ID" value="GAK50572.1"/>
    <property type="molecule type" value="Genomic_DNA"/>
</dbReference>
<dbReference type="PANTHER" id="PTHR34203">
    <property type="entry name" value="METHYLTRANSFERASE, FKBM FAMILY PROTEIN"/>
    <property type="match status" value="1"/>
</dbReference>
<keyword evidence="2" id="KW-0489">Methyltransferase</keyword>
<protein>
    <submittedName>
        <fullName evidence="2">Methyltransferase FkbM family</fullName>
    </submittedName>
</protein>
<evidence type="ECO:0000259" key="1">
    <source>
        <dbReference type="Pfam" id="PF05050"/>
    </source>
</evidence>
<gene>
    <name evidence="2" type="ORF">U14_01804</name>
</gene>
<dbReference type="AlphaFoldDB" id="A0A0S6VXE9"/>
<proteinExistence type="predicted"/>
<reference evidence="2" key="1">
    <citation type="journal article" date="2015" name="PeerJ">
        <title>First genomic representation of candidate bacterial phylum KSB3 points to enhanced environmental sensing as a trigger of wastewater bulking.</title>
        <authorList>
            <person name="Sekiguchi Y."/>
            <person name="Ohashi A."/>
            <person name="Parks D.H."/>
            <person name="Yamauchi T."/>
            <person name="Tyson G.W."/>
            <person name="Hugenholtz P."/>
        </authorList>
    </citation>
    <scope>NUCLEOTIDE SEQUENCE [LARGE SCALE GENOMIC DNA]</scope>
</reference>
<organism evidence="2">
    <name type="scientific">Candidatus Moduliflexus flocculans</name>
    <dbReference type="NCBI Taxonomy" id="1499966"/>
    <lineage>
        <taxon>Bacteria</taxon>
        <taxon>Candidatus Moduliflexota</taxon>
        <taxon>Candidatus Moduliflexia</taxon>
        <taxon>Candidatus Moduliflexales</taxon>
        <taxon>Candidatus Moduliflexaceae</taxon>
    </lineage>
</organism>
<dbReference type="GO" id="GO:0032259">
    <property type="term" value="P:methylation"/>
    <property type="evidence" value="ECO:0007669"/>
    <property type="project" value="UniProtKB-KW"/>
</dbReference>
<keyword evidence="3" id="KW-1185">Reference proteome</keyword>
<evidence type="ECO:0000313" key="2">
    <source>
        <dbReference type="EMBL" id="GAK50572.1"/>
    </source>
</evidence>
<feature type="domain" description="Methyltransferase FkbM" evidence="1">
    <location>
        <begin position="89"/>
        <end position="243"/>
    </location>
</feature>
<dbReference type="InterPro" id="IPR029063">
    <property type="entry name" value="SAM-dependent_MTases_sf"/>
</dbReference>
<dbReference type="Proteomes" id="UP000030700">
    <property type="component" value="Unassembled WGS sequence"/>
</dbReference>
<name>A0A0S6VXE9_9BACT</name>
<dbReference type="NCBIfam" id="TIGR01444">
    <property type="entry name" value="fkbM_fam"/>
    <property type="match status" value="1"/>
</dbReference>
<dbReference type="PANTHER" id="PTHR34203:SF15">
    <property type="entry name" value="SLL1173 PROTEIN"/>
    <property type="match status" value="1"/>
</dbReference>
<sequence>MQYFRPGTLAQALAQKMTGRVSSNSPATSLAEEIRRLRALPRYQSTITTVFEHPFEVVDAPTFLVSYHEIFERGIYAFNPATDSPYIIDCGANTGVSVVFWGLSHPNAQIVAFEPDPTIFSVLKRNVERFGFAERATLYQKAVWTTETTCEFWSEGAHSGRIPKHGDDARRIQVNAVRLRPFLERRVDFLKIDIEGAETDVILDCADSLKNVAHIFIEYHAHIAEPQRLHELLNVLHAAGFRYQIHDIFPVRQPFIEHPTVLGMDLQLNIFGYRESINEVS</sequence>
<dbReference type="SUPFAM" id="SSF53335">
    <property type="entry name" value="S-adenosyl-L-methionine-dependent methyltransferases"/>
    <property type="match status" value="1"/>
</dbReference>
<dbReference type="Gene3D" id="3.40.50.150">
    <property type="entry name" value="Vaccinia Virus protein VP39"/>
    <property type="match status" value="1"/>
</dbReference>
<dbReference type="STRING" id="1499966.U14_01804"/>
<dbReference type="InterPro" id="IPR052514">
    <property type="entry name" value="SAM-dependent_MTase"/>
</dbReference>
<dbReference type="Pfam" id="PF05050">
    <property type="entry name" value="Methyltransf_21"/>
    <property type="match status" value="1"/>
</dbReference>
<dbReference type="HOGENOM" id="CLU_080165_0_0_0"/>
<keyword evidence="2" id="KW-0808">Transferase</keyword>
<evidence type="ECO:0000313" key="3">
    <source>
        <dbReference type="Proteomes" id="UP000030700"/>
    </source>
</evidence>